<name>A0A2K3KFC8_TRIPR</name>
<dbReference type="Gene3D" id="3.40.50.1980">
    <property type="entry name" value="Nitrogenase molybdenum iron protein domain"/>
    <property type="match status" value="1"/>
</dbReference>
<proteinExistence type="predicted"/>
<gene>
    <name evidence="2" type="ORF">L195_g054291</name>
</gene>
<reference evidence="2 3" key="2">
    <citation type="journal article" date="2017" name="Front. Plant Sci.">
        <title>Gene Classification and Mining of Molecular Markers Useful in Red Clover (Trifolium pratense) Breeding.</title>
        <authorList>
            <person name="Istvanek J."/>
            <person name="Dluhosova J."/>
            <person name="Dluhos P."/>
            <person name="Patkova L."/>
            <person name="Nedelnik J."/>
            <person name="Repkova J."/>
        </authorList>
    </citation>
    <scope>NUCLEOTIDE SEQUENCE [LARGE SCALE GENOMIC DNA]</scope>
    <source>
        <strain evidence="3">cv. Tatra</strain>
        <tissue evidence="2">Young leaves</tissue>
    </source>
</reference>
<dbReference type="Pfam" id="PF00815">
    <property type="entry name" value="Histidinol_dh"/>
    <property type="match status" value="1"/>
</dbReference>
<evidence type="ECO:0000313" key="3">
    <source>
        <dbReference type="Proteomes" id="UP000236291"/>
    </source>
</evidence>
<evidence type="ECO:0000313" key="2">
    <source>
        <dbReference type="EMBL" id="PNX64958.1"/>
    </source>
</evidence>
<feature type="non-terminal residue" evidence="2">
    <location>
        <position position="117"/>
    </location>
</feature>
<dbReference type="GO" id="GO:0004399">
    <property type="term" value="F:histidinol dehydrogenase activity"/>
    <property type="evidence" value="ECO:0007669"/>
    <property type="project" value="TreeGrafter"/>
</dbReference>
<protein>
    <submittedName>
        <fullName evidence="2">Histidinol dehydrogenase chloroplastic-like</fullName>
    </submittedName>
</protein>
<comment type="caution">
    <text evidence="2">The sequence shown here is derived from an EMBL/GenBank/DDBJ whole genome shotgun (WGS) entry which is preliminary data.</text>
</comment>
<dbReference type="EMBL" id="ASHM01094351">
    <property type="protein sequence ID" value="PNX64958.1"/>
    <property type="molecule type" value="Genomic_DNA"/>
</dbReference>
<dbReference type="AlphaFoldDB" id="A0A2K3KFC8"/>
<dbReference type="Proteomes" id="UP000236291">
    <property type="component" value="Unassembled WGS sequence"/>
</dbReference>
<accession>A0A2K3KFC8</accession>
<dbReference type="ExpressionAtlas" id="A0A2K3KFC8">
    <property type="expression patterns" value="baseline"/>
</dbReference>
<organism evidence="2 3">
    <name type="scientific">Trifolium pratense</name>
    <name type="common">Red clover</name>
    <dbReference type="NCBI Taxonomy" id="57577"/>
    <lineage>
        <taxon>Eukaryota</taxon>
        <taxon>Viridiplantae</taxon>
        <taxon>Streptophyta</taxon>
        <taxon>Embryophyta</taxon>
        <taxon>Tracheophyta</taxon>
        <taxon>Spermatophyta</taxon>
        <taxon>Magnoliopsida</taxon>
        <taxon>eudicotyledons</taxon>
        <taxon>Gunneridae</taxon>
        <taxon>Pentapetalae</taxon>
        <taxon>rosids</taxon>
        <taxon>fabids</taxon>
        <taxon>Fabales</taxon>
        <taxon>Fabaceae</taxon>
        <taxon>Papilionoideae</taxon>
        <taxon>50 kb inversion clade</taxon>
        <taxon>NPAAA clade</taxon>
        <taxon>Hologalegina</taxon>
        <taxon>IRL clade</taxon>
        <taxon>Trifolieae</taxon>
        <taxon>Trifolium</taxon>
    </lineage>
</organism>
<keyword evidence="1" id="KW-0560">Oxidoreductase</keyword>
<dbReference type="PANTHER" id="PTHR21256">
    <property type="entry name" value="HISTIDINOL DEHYDROGENASE HDH"/>
    <property type="match status" value="1"/>
</dbReference>
<dbReference type="GO" id="GO:0051287">
    <property type="term" value="F:NAD binding"/>
    <property type="evidence" value="ECO:0007669"/>
    <property type="project" value="InterPro"/>
</dbReference>
<dbReference type="STRING" id="57577.A0A2K3KFC8"/>
<dbReference type="PANTHER" id="PTHR21256:SF2">
    <property type="entry name" value="HISTIDINE BIOSYNTHESIS TRIFUNCTIONAL PROTEIN"/>
    <property type="match status" value="1"/>
</dbReference>
<dbReference type="GO" id="GO:0005829">
    <property type="term" value="C:cytosol"/>
    <property type="evidence" value="ECO:0007669"/>
    <property type="project" value="TreeGrafter"/>
</dbReference>
<dbReference type="GO" id="GO:0009570">
    <property type="term" value="C:chloroplast stroma"/>
    <property type="evidence" value="ECO:0007669"/>
    <property type="project" value="TreeGrafter"/>
</dbReference>
<sequence length="117" mass="13299">MKSALTSSNIRPFFIPQPATNNRTFSFSLTNTTYRTRCSISMANTIKTYHLSNLTQTQLLSLKSRPRIDFTSIFNVVNPIVDDVHNKGDEAVKQYTSRFDKVDLDKIVELVSDLPDP</sequence>
<dbReference type="GO" id="GO:0046872">
    <property type="term" value="F:metal ion binding"/>
    <property type="evidence" value="ECO:0007669"/>
    <property type="project" value="InterPro"/>
</dbReference>
<evidence type="ECO:0000256" key="1">
    <source>
        <dbReference type="ARBA" id="ARBA00023002"/>
    </source>
</evidence>
<dbReference type="InterPro" id="IPR012131">
    <property type="entry name" value="Hstdl_DH"/>
</dbReference>
<reference evidence="2 3" key="1">
    <citation type="journal article" date="2014" name="Am. J. Bot.">
        <title>Genome assembly and annotation for red clover (Trifolium pratense; Fabaceae).</title>
        <authorList>
            <person name="Istvanek J."/>
            <person name="Jaros M."/>
            <person name="Krenek A."/>
            <person name="Repkova J."/>
        </authorList>
    </citation>
    <scope>NUCLEOTIDE SEQUENCE [LARGE SCALE GENOMIC DNA]</scope>
    <source>
        <strain evidence="3">cv. Tatra</strain>
        <tissue evidence="2">Young leaves</tissue>
    </source>
</reference>
<dbReference type="GO" id="GO:0000105">
    <property type="term" value="P:L-histidine biosynthetic process"/>
    <property type="evidence" value="ECO:0007669"/>
    <property type="project" value="TreeGrafter"/>
</dbReference>